<dbReference type="InterPro" id="IPR013324">
    <property type="entry name" value="RNA_pol_sigma_r3/r4-like"/>
</dbReference>
<proteinExistence type="inferred from homology"/>
<keyword evidence="2" id="KW-0805">Transcription regulation</keyword>
<dbReference type="Pfam" id="PF04542">
    <property type="entry name" value="Sigma70_r2"/>
    <property type="match status" value="1"/>
</dbReference>
<dbReference type="InterPro" id="IPR014327">
    <property type="entry name" value="RNA_pol_sigma70_bacteroid"/>
</dbReference>
<dbReference type="AlphaFoldDB" id="A0AAU8FJ88"/>
<keyword evidence="3" id="KW-0731">Sigma factor</keyword>
<dbReference type="RefSeq" id="WP_353719936.1">
    <property type="nucleotide sequence ID" value="NZ_CP159289.1"/>
</dbReference>
<dbReference type="Gene3D" id="1.10.10.10">
    <property type="entry name" value="Winged helix-like DNA-binding domain superfamily/Winged helix DNA-binding domain"/>
    <property type="match status" value="1"/>
</dbReference>
<dbReference type="InterPro" id="IPR013325">
    <property type="entry name" value="RNA_pol_sigma_r2"/>
</dbReference>
<dbReference type="SUPFAM" id="SSF88946">
    <property type="entry name" value="Sigma2 domain of RNA polymerase sigma factors"/>
    <property type="match status" value="1"/>
</dbReference>
<feature type="region of interest" description="Disordered" evidence="5">
    <location>
        <begin position="1"/>
        <end position="20"/>
    </location>
</feature>
<sequence>MNHKYTLESKTGTNDTGGPYPEFPDVKKIQTDFVDSELFIKQAFDTDPVRGYELLFKRYYKQLCSHAVRFVYARDVAEDIVVEVFSQFWSKQLHTSVTTSFRAYLFTTVRHAAFHYMRRNFGKEAVTGELEDLHLATPESSPQQELQFQELVLKIEQVIRSLSRQNQKVFLMSRFEGKRNAAIAEELGISVKTVEGHITKGLAVLRKALQDHGLLSLIQILLLFI</sequence>
<dbReference type="InterPro" id="IPR039425">
    <property type="entry name" value="RNA_pol_sigma-70-like"/>
</dbReference>
<feature type="domain" description="RNA polymerase sigma-70 region 2" evidence="6">
    <location>
        <begin position="55"/>
        <end position="120"/>
    </location>
</feature>
<dbReference type="GO" id="GO:0016987">
    <property type="term" value="F:sigma factor activity"/>
    <property type="evidence" value="ECO:0007669"/>
    <property type="project" value="UniProtKB-KW"/>
</dbReference>
<dbReference type="PANTHER" id="PTHR43133">
    <property type="entry name" value="RNA POLYMERASE ECF-TYPE SIGMA FACTO"/>
    <property type="match status" value="1"/>
</dbReference>
<evidence type="ECO:0000259" key="6">
    <source>
        <dbReference type="Pfam" id="PF04542"/>
    </source>
</evidence>
<dbReference type="GO" id="GO:0003677">
    <property type="term" value="F:DNA binding"/>
    <property type="evidence" value="ECO:0007669"/>
    <property type="project" value="InterPro"/>
</dbReference>
<dbReference type="InterPro" id="IPR014284">
    <property type="entry name" value="RNA_pol_sigma-70_dom"/>
</dbReference>
<protein>
    <submittedName>
        <fullName evidence="8">RNA polymerase sigma-70 factor</fullName>
    </submittedName>
</protein>
<evidence type="ECO:0000256" key="1">
    <source>
        <dbReference type="ARBA" id="ARBA00010641"/>
    </source>
</evidence>
<evidence type="ECO:0000256" key="2">
    <source>
        <dbReference type="ARBA" id="ARBA00023015"/>
    </source>
</evidence>
<reference evidence="8" key="1">
    <citation type="submission" date="2024-06" db="EMBL/GenBank/DDBJ databases">
        <title>Sequencing and assembly of the genome of Dyadobacter sp. strain 676, a symbiont of Cyamopsis tetragonoloba.</title>
        <authorList>
            <person name="Guro P."/>
            <person name="Sazanova A."/>
            <person name="Kuznetsova I."/>
            <person name="Belimov A."/>
            <person name="Safronova V."/>
        </authorList>
    </citation>
    <scope>NUCLEOTIDE SEQUENCE</scope>
    <source>
        <strain evidence="8">676</strain>
    </source>
</reference>
<dbReference type="GO" id="GO:0006352">
    <property type="term" value="P:DNA-templated transcription initiation"/>
    <property type="evidence" value="ECO:0007669"/>
    <property type="project" value="InterPro"/>
</dbReference>
<evidence type="ECO:0000256" key="3">
    <source>
        <dbReference type="ARBA" id="ARBA00023082"/>
    </source>
</evidence>
<dbReference type="InterPro" id="IPR036388">
    <property type="entry name" value="WH-like_DNA-bd_sf"/>
</dbReference>
<name>A0AAU8FJ88_9BACT</name>
<comment type="similarity">
    <text evidence="1">Belongs to the sigma-70 factor family. ECF subfamily.</text>
</comment>
<organism evidence="8">
    <name type="scientific">Dyadobacter sp. 676</name>
    <dbReference type="NCBI Taxonomy" id="3088362"/>
    <lineage>
        <taxon>Bacteria</taxon>
        <taxon>Pseudomonadati</taxon>
        <taxon>Bacteroidota</taxon>
        <taxon>Cytophagia</taxon>
        <taxon>Cytophagales</taxon>
        <taxon>Spirosomataceae</taxon>
        <taxon>Dyadobacter</taxon>
    </lineage>
</organism>
<dbReference type="Pfam" id="PF08281">
    <property type="entry name" value="Sigma70_r4_2"/>
    <property type="match status" value="1"/>
</dbReference>
<dbReference type="Gene3D" id="1.10.1740.10">
    <property type="match status" value="1"/>
</dbReference>
<dbReference type="InterPro" id="IPR007627">
    <property type="entry name" value="RNA_pol_sigma70_r2"/>
</dbReference>
<evidence type="ECO:0000256" key="5">
    <source>
        <dbReference type="SAM" id="MobiDB-lite"/>
    </source>
</evidence>
<dbReference type="SUPFAM" id="SSF88659">
    <property type="entry name" value="Sigma3 and sigma4 domains of RNA polymerase sigma factors"/>
    <property type="match status" value="1"/>
</dbReference>
<evidence type="ECO:0000259" key="7">
    <source>
        <dbReference type="Pfam" id="PF08281"/>
    </source>
</evidence>
<evidence type="ECO:0000313" key="8">
    <source>
        <dbReference type="EMBL" id="XCH24621.1"/>
    </source>
</evidence>
<keyword evidence="4" id="KW-0804">Transcription</keyword>
<gene>
    <name evidence="8" type="ORF">ABV298_30735</name>
</gene>
<dbReference type="EMBL" id="CP159289">
    <property type="protein sequence ID" value="XCH24621.1"/>
    <property type="molecule type" value="Genomic_DNA"/>
</dbReference>
<feature type="domain" description="RNA polymerase sigma factor 70 region 4 type 2" evidence="7">
    <location>
        <begin position="154"/>
        <end position="203"/>
    </location>
</feature>
<dbReference type="PANTHER" id="PTHR43133:SF46">
    <property type="entry name" value="RNA POLYMERASE SIGMA-70 FACTOR ECF SUBFAMILY"/>
    <property type="match status" value="1"/>
</dbReference>
<evidence type="ECO:0000256" key="4">
    <source>
        <dbReference type="ARBA" id="ARBA00023163"/>
    </source>
</evidence>
<dbReference type="InterPro" id="IPR013249">
    <property type="entry name" value="RNA_pol_sigma70_r4_t2"/>
</dbReference>
<dbReference type="NCBIfam" id="TIGR02937">
    <property type="entry name" value="sigma70-ECF"/>
    <property type="match status" value="1"/>
</dbReference>
<dbReference type="NCBIfam" id="TIGR02985">
    <property type="entry name" value="Sig70_bacteroi1"/>
    <property type="match status" value="1"/>
</dbReference>
<accession>A0AAU8FJ88</accession>